<keyword evidence="1" id="KW-0812">Transmembrane</keyword>
<gene>
    <name evidence="2" type="ORF">MNB_SV-12-967</name>
</gene>
<keyword evidence="1" id="KW-1133">Transmembrane helix</keyword>
<organism evidence="2">
    <name type="scientific">hydrothermal vent metagenome</name>
    <dbReference type="NCBI Taxonomy" id="652676"/>
    <lineage>
        <taxon>unclassified sequences</taxon>
        <taxon>metagenomes</taxon>
        <taxon>ecological metagenomes</taxon>
    </lineage>
</organism>
<reference evidence="2" key="1">
    <citation type="submission" date="2016-10" db="EMBL/GenBank/DDBJ databases">
        <authorList>
            <person name="de Groot N.N."/>
        </authorList>
    </citation>
    <scope>NUCLEOTIDE SEQUENCE</scope>
</reference>
<proteinExistence type="predicted"/>
<evidence type="ECO:0000256" key="1">
    <source>
        <dbReference type="SAM" id="Phobius"/>
    </source>
</evidence>
<evidence type="ECO:0000313" key="2">
    <source>
        <dbReference type="EMBL" id="SFV54769.1"/>
    </source>
</evidence>
<feature type="transmembrane region" description="Helical" evidence="1">
    <location>
        <begin position="12"/>
        <end position="29"/>
    </location>
</feature>
<protein>
    <submittedName>
        <fullName evidence="2">Uncharacterized protein</fullName>
    </submittedName>
</protein>
<accession>A0A1W1BMK7</accession>
<sequence>MPFVVTKTVDLLAGGATPIILISLGIFLARELPKNIDFYSPHLLFHPLRDCERTSFLEF</sequence>
<dbReference type="AlphaFoldDB" id="A0A1W1BMK7"/>
<keyword evidence="1" id="KW-0472">Membrane</keyword>
<name>A0A1W1BMK7_9ZZZZ</name>
<dbReference type="EMBL" id="FPHE01000055">
    <property type="protein sequence ID" value="SFV54769.1"/>
    <property type="molecule type" value="Genomic_DNA"/>
</dbReference>